<dbReference type="SUPFAM" id="SSF51430">
    <property type="entry name" value="NAD(P)-linked oxidoreductase"/>
    <property type="match status" value="1"/>
</dbReference>
<keyword evidence="3" id="KW-1185">Reference proteome</keyword>
<dbReference type="InterPro" id="IPR036812">
    <property type="entry name" value="NAD(P)_OxRdtase_dom_sf"/>
</dbReference>
<dbReference type="Gene3D" id="3.20.20.100">
    <property type="entry name" value="NADP-dependent oxidoreductase domain"/>
    <property type="match status" value="1"/>
</dbReference>
<gene>
    <name evidence="2" type="primary">iolS_3</name>
    <name evidence="2" type="ORF">FLA105534_04258</name>
</gene>
<dbReference type="PANTHER" id="PTHR43312">
    <property type="entry name" value="D-THREO-ALDOSE 1-DEHYDROGENASE"/>
    <property type="match status" value="1"/>
</dbReference>
<dbReference type="CDD" id="cd19086">
    <property type="entry name" value="AKR_AKR11C1"/>
    <property type="match status" value="1"/>
</dbReference>
<dbReference type="EC" id="1.1.1.-" evidence="2"/>
<accession>A0A6J4GV81</accession>
<reference evidence="2 3" key="1">
    <citation type="submission" date="2020-02" db="EMBL/GenBank/DDBJ databases">
        <authorList>
            <person name="Criscuolo A."/>
        </authorList>
    </citation>
    <scope>NUCLEOTIDE SEQUENCE [LARGE SCALE GENOMIC DNA]</scope>
    <source>
        <strain evidence="2">CIP105534</strain>
    </source>
</reference>
<dbReference type="PANTHER" id="PTHR43312:SF1">
    <property type="entry name" value="NADP-DEPENDENT OXIDOREDUCTASE DOMAIN-CONTAINING PROTEIN"/>
    <property type="match status" value="1"/>
</dbReference>
<dbReference type="InterPro" id="IPR053135">
    <property type="entry name" value="AKR2_Oxidoreductase"/>
</dbReference>
<sequence>MRQNLRNLAPKKRRTAVRLYKKPLNLCHSEPLNLEKKMNYRKLGKTNFNISEISLGTWQVGGKWGSGFNDTTADELINTAIDNGVNFIDTADVYENGLSETAVGRVVRSRSERIYVATKCGRHINPHVSEGYQPKVLQKFVEDSLKRMGLETIDLIQLHCPPTEVFYRPEIFELFDRLKDQGKILNLGVSVEKVEEALKAIEYSNVTTVQIIFNLFRQRPSQLFFSEARKKDIGIIARVPLASGLLTGKFDAKTTFDAQDHRNFNRNGDAFDKGETFSGIDYELGLKAVEKLKALFPETTNLAPIALQWILSFKDISCIIPGASTANHVMSNLSVYDLPELTPEKIAAMNNIYEEYIKPSVHQLW</sequence>
<proteinExistence type="predicted"/>
<evidence type="ECO:0000259" key="1">
    <source>
        <dbReference type="Pfam" id="PF00248"/>
    </source>
</evidence>
<evidence type="ECO:0000313" key="2">
    <source>
        <dbReference type="EMBL" id="CAA9202758.1"/>
    </source>
</evidence>
<dbReference type="EMBL" id="CADCSU010000160">
    <property type="protein sequence ID" value="CAA9202758.1"/>
    <property type="molecule type" value="Genomic_DNA"/>
</dbReference>
<evidence type="ECO:0000313" key="3">
    <source>
        <dbReference type="Proteomes" id="UP000479938"/>
    </source>
</evidence>
<dbReference type="InterPro" id="IPR023210">
    <property type="entry name" value="NADP_OxRdtase_dom"/>
</dbReference>
<dbReference type="Proteomes" id="UP000479938">
    <property type="component" value="Unassembled WGS sequence"/>
</dbReference>
<dbReference type="AlphaFoldDB" id="A0A6J4GV81"/>
<dbReference type="GO" id="GO:0016491">
    <property type="term" value="F:oxidoreductase activity"/>
    <property type="evidence" value="ECO:0007669"/>
    <property type="project" value="UniProtKB-KW"/>
</dbReference>
<organism evidence="2 3">
    <name type="scientific">Flavobacterium bizetiae</name>
    <dbReference type="NCBI Taxonomy" id="2704140"/>
    <lineage>
        <taxon>Bacteria</taxon>
        <taxon>Pseudomonadati</taxon>
        <taxon>Bacteroidota</taxon>
        <taxon>Flavobacteriia</taxon>
        <taxon>Flavobacteriales</taxon>
        <taxon>Flavobacteriaceae</taxon>
        <taxon>Flavobacterium</taxon>
    </lineage>
</organism>
<name>A0A6J4GV81_9FLAO</name>
<dbReference type="Pfam" id="PF00248">
    <property type="entry name" value="Aldo_ket_red"/>
    <property type="match status" value="1"/>
</dbReference>
<keyword evidence="2" id="KW-0560">Oxidoreductase</keyword>
<feature type="domain" description="NADP-dependent oxidoreductase" evidence="1">
    <location>
        <begin position="52"/>
        <end position="353"/>
    </location>
</feature>
<protein>
    <submittedName>
        <fullName evidence="2">Aldo-keto reductase IolS</fullName>
        <ecNumber evidence="2">1.1.1.-</ecNumber>
    </submittedName>
</protein>